<feature type="region of interest" description="Disordered" evidence="1">
    <location>
        <begin position="1"/>
        <end position="33"/>
    </location>
</feature>
<evidence type="ECO:0000313" key="3">
    <source>
        <dbReference type="Proteomes" id="UP001281410"/>
    </source>
</evidence>
<feature type="compositionally biased region" description="Basic and acidic residues" evidence="1">
    <location>
        <begin position="1"/>
        <end position="13"/>
    </location>
</feature>
<protein>
    <submittedName>
        <fullName evidence="2">Uncharacterized protein</fullName>
    </submittedName>
</protein>
<gene>
    <name evidence="2" type="ORF">Dsin_009120</name>
</gene>
<evidence type="ECO:0000313" key="2">
    <source>
        <dbReference type="EMBL" id="KAK3222095.1"/>
    </source>
</evidence>
<comment type="caution">
    <text evidence="2">The sequence shown here is derived from an EMBL/GenBank/DDBJ whole genome shotgun (WGS) entry which is preliminary data.</text>
</comment>
<evidence type="ECO:0000256" key="1">
    <source>
        <dbReference type="SAM" id="MobiDB-lite"/>
    </source>
</evidence>
<dbReference type="EMBL" id="JANJYJ010000003">
    <property type="protein sequence ID" value="KAK3222095.1"/>
    <property type="molecule type" value="Genomic_DNA"/>
</dbReference>
<dbReference type="AlphaFoldDB" id="A0AAE0AQN7"/>
<name>A0AAE0AQN7_9ROSI</name>
<proteinExistence type="predicted"/>
<sequence length="118" mass="13237">MAEDHGSPYKAEYEFIDPQDGTWDGSPYKAESDSPEDQLFALYANQPKDTEGASLKLIDIMASNGVMVSGISYLTLKCDDGHFYEAKIYMPITGDCELDIFRPAKYWPWPRSVGEKGL</sequence>
<organism evidence="2 3">
    <name type="scientific">Dipteronia sinensis</name>
    <dbReference type="NCBI Taxonomy" id="43782"/>
    <lineage>
        <taxon>Eukaryota</taxon>
        <taxon>Viridiplantae</taxon>
        <taxon>Streptophyta</taxon>
        <taxon>Embryophyta</taxon>
        <taxon>Tracheophyta</taxon>
        <taxon>Spermatophyta</taxon>
        <taxon>Magnoliopsida</taxon>
        <taxon>eudicotyledons</taxon>
        <taxon>Gunneridae</taxon>
        <taxon>Pentapetalae</taxon>
        <taxon>rosids</taxon>
        <taxon>malvids</taxon>
        <taxon>Sapindales</taxon>
        <taxon>Sapindaceae</taxon>
        <taxon>Hippocastanoideae</taxon>
        <taxon>Acereae</taxon>
        <taxon>Dipteronia</taxon>
    </lineage>
</organism>
<keyword evidence="3" id="KW-1185">Reference proteome</keyword>
<accession>A0AAE0AQN7</accession>
<reference evidence="2" key="1">
    <citation type="journal article" date="2023" name="Plant J.">
        <title>Genome sequences and population genomics provide insights into the demographic history, inbreeding, and mutation load of two 'living fossil' tree species of Dipteronia.</title>
        <authorList>
            <person name="Feng Y."/>
            <person name="Comes H.P."/>
            <person name="Chen J."/>
            <person name="Zhu S."/>
            <person name="Lu R."/>
            <person name="Zhang X."/>
            <person name="Li P."/>
            <person name="Qiu J."/>
            <person name="Olsen K.M."/>
            <person name="Qiu Y."/>
        </authorList>
    </citation>
    <scope>NUCLEOTIDE SEQUENCE</scope>
    <source>
        <strain evidence="2">NBL</strain>
    </source>
</reference>
<dbReference type="Proteomes" id="UP001281410">
    <property type="component" value="Unassembled WGS sequence"/>
</dbReference>